<name>A0A249VXG5_VIBPH</name>
<reference evidence="1" key="1">
    <citation type="submission" date="2017-09" db="EMBL/GenBank/DDBJ databases">
        <authorList>
            <person name="Ehlers B."/>
            <person name="Leendertz F.H."/>
        </authorList>
    </citation>
    <scope>NUCLEOTIDE SEQUENCE</scope>
    <source>
        <strain evidence="1">MAVP-26</strain>
    </source>
</reference>
<dbReference type="EMBL" id="CP023247">
    <property type="protein sequence ID" value="ASZ49195.1"/>
    <property type="molecule type" value="Genomic_DNA"/>
</dbReference>
<protein>
    <submittedName>
        <fullName evidence="1">Uncharacterized protein</fullName>
    </submittedName>
</protein>
<organism evidence="1">
    <name type="scientific">Vibrio parahaemolyticus</name>
    <dbReference type="NCBI Taxonomy" id="670"/>
    <lineage>
        <taxon>Bacteria</taxon>
        <taxon>Pseudomonadati</taxon>
        <taxon>Pseudomonadota</taxon>
        <taxon>Gammaproteobacteria</taxon>
        <taxon>Vibrionales</taxon>
        <taxon>Vibrionaceae</taxon>
        <taxon>Vibrio</taxon>
    </lineage>
</organism>
<dbReference type="AlphaFoldDB" id="A0A249VXG5"/>
<evidence type="ECO:0000313" key="1">
    <source>
        <dbReference type="EMBL" id="ASZ49195.1"/>
    </source>
</evidence>
<accession>A0A249VXG5</accession>
<sequence>MREITMKKMRRAQLHRVRIQYWKDTKEATAKKS</sequence>
<proteinExistence type="predicted"/>
<gene>
    <name evidence="1" type="ORF">YA91_00900</name>
</gene>